<evidence type="ECO:0008006" key="3">
    <source>
        <dbReference type="Google" id="ProtNLM"/>
    </source>
</evidence>
<gene>
    <name evidence="1" type="ORF">BEN48_07465</name>
</gene>
<organism evidence="1 2">
    <name type="scientific">Hymenobacter glacialis</name>
    <dbReference type="NCBI Taxonomy" id="1908236"/>
    <lineage>
        <taxon>Bacteria</taxon>
        <taxon>Pseudomonadati</taxon>
        <taxon>Bacteroidota</taxon>
        <taxon>Cytophagia</taxon>
        <taxon>Cytophagales</taxon>
        <taxon>Hymenobacteraceae</taxon>
        <taxon>Hymenobacter</taxon>
    </lineage>
</organism>
<dbReference type="AlphaFoldDB" id="A0A1G1SQU8"/>
<protein>
    <recommendedName>
        <fullName evidence="3">DUF4270 domain-containing protein</fullName>
    </recommendedName>
</protein>
<dbReference type="InterPro" id="IPR025366">
    <property type="entry name" value="DUF4270"/>
</dbReference>
<evidence type="ECO:0000313" key="1">
    <source>
        <dbReference type="EMBL" id="OGX80994.1"/>
    </source>
</evidence>
<dbReference type="RefSeq" id="WP_070736526.1">
    <property type="nucleotide sequence ID" value="NZ_MDZC01000133.1"/>
</dbReference>
<proteinExistence type="predicted"/>
<comment type="caution">
    <text evidence="1">The sequence shown here is derived from an EMBL/GenBank/DDBJ whole genome shotgun (WGS) entry which is preliminary data.</text>
</comment>
<reference evidence="1 2" key="1">
    <citation type="submission" date="2016-08" db="EMBL/GenBank/DDBJ databases">
        <title>Hymenobacter coccineus sp. nov., Hymenobacter lapidarius sp. nov. and Hymenobacter glacialis sp. nov., isolated from Antarctic soil.</title>
        <authorList>
            <person name="Sedlacek I."/>
            <person name="Kralova S."/>
            <person name="Kyrova K."/>
            <person name="Maslanova I."/>
            <person name="Stankova E."/>
            <person name="Vrbovska V."/>
            <person name="Nemec M."/>
            <person name="Bartak M."/>
            <person name="Svec P."/>
            <person name="Busse H.-J."/>
            <person name="Pantucek R."/>
        </authorList>
    </citation>
    <scope>NUCLEOTIDE SEQUENCE [LARGE SCALE GENOMIC DNA]</scope>
    <source>
        <strain evidence="1 2">CCM 8648</strain>
    </source>
</reference>
<dbReference type="EMBL" id="MDZC01000133">
    <property type="protein sequence ID" value="OGX80994.1"/>
    <property type="molecule type" value="Genomic_DNA"/>
</dbReference>
<evidence type="ECO:0000313" key="2">
    <source>
        <dbReference type="Proteomes" id="UP000177791"/>
    </source>
</evidence>
<dbReference type="OrthoDB" id="1092930at2"/>
<accession>A0A1G1SQU8</accession>
<dbReference type="Pfam" id="PF14092">
    <property type="entry name" value="DUF4270"/>
    <property type="match status" value="1"/>
</dbReference>
<dbReference type="STRING" id="1908236.BEN48_07465"/>
<dbReference type="Proteomes" id="UP000177791">
    <property type="component" value="Unassembled WGS sequence"/>
</dbReference>
<name>A0A1G1SQU8_9BACT</name>
<keyword evidence="2" id="KW-1185">Reference proteome</keyword>
<sequence length="507" mass="53676">MNWLLTSRYAPLVVLTALALTGCDEGTDLNVDLPGTASTSTEYIEYKTPLLDVATVRIAPVQTLKANQFLVGRLSDNIAGTTEARAYLNTITVSSKDSLPSSLTTPVLDSVVLVMGFDKVDGSLTTPAQFDVFNLQAPLDERQSYNSGSNTPTVSPALGQNITGRLNRTVQVTTAATGTTPATTATVPDQTVRLVLQRTSAVAAPFAPAPAVASSFFSTTFFPALRGTTFTQAQLDGLLKGLAITPSAGYSSGIVSFGRAYNHRLALFFHDGAVPAPPSTVRRKWRSFSVFFGSVYSGINGAPTSAPASDPRYYTQIINDLSGTPLNALADVTQAVSGNSGVLSGTSYLQDGVGLGTRVTFKSLDKLLATPGVIINRAELRVPVKPFSNALLTNPAAIYALEVDANNRPLQRIVNFIPTDRVVQADGSNQLATGVPSVGTLVNSSATQPYYNLLITSYLQAYIANKLDGNPAALVLVPNINSALTLSLNRAVIDANNISLRVYYTKR</sequence>